<reference evidence="1" key="2">
    <citation type="submission" date="2020-09" db="EMBL/GenBank/DDBJ databases">
        <authorList>
            <person name="Sun Q."/>
            <person name="Ohkuma M."/>
        </authorList>
    </citation>
    <scope>NUCLEOTIDE SEQUENCE</scope>
    <source>
        <strain evidence="1">JCM 4714</strain>
    </source>
</reference>
<name>A0A918YT95_9ACTN</name>
<sequence length="85" mass="9271">MAEHPNVPPPYFCYSHDSVYEAMCDLNDDDWAGVVDVLGDNAELVAALEADKRRPMDILEQRFGLALPKGAILTGELPAAIIKDA</sequence>
<accession>A0A918YT95</accession>
<dbReference type="AlphaFoldDB" id="A0A918YT95"/>
<comment type="caution">
    <text evidence="1">The sequence shown here is derived from an EMBL/GenBank/DDBJ whole genome shotgun (WGS) entry which is preliminary data.</text>
</comment>
<evidence type="ECO:0000313" key="2">
    <source>
        <dbReference type="Proteomes" id="UP000655443"/>
    </source>
</evidence>
<protein>
    <submittedName>
        <fullName evidence="1">Uncharacterized protein</fullName>
    </submittedName>
</protein>
<reference evidence="1" key="1">
    <citation type="journal article" date="2014" name="Int. J. Syst. Evol. Microbiol.">
        <title>Complete genome sequence of Corynebacterium casei LMG S-19264T (=DSM 44701T), isolated from a smear-ripened cheese.</title>
        <authorList>
            <consortium name="US DOE Joint Genome Institute (JGI-PGF)"/>
            <person name="Walter F."/>
            <person name="Albersmeier A."/>
            <person name="Kalinowski J."/>
            <person name="Ruckert C."/>
        </authorList>
    </citation>
    <scope>NUCLEOTIDE SEQUENCE</scope>
    <source>
        <strain evidence="1">JCM 4714</strain>
    </source>
</reference>
<gene>
    <name evidence="1" type="ORF">GCM10010339_92770</name>
</gene>
<dbReference type="Proteomes" id="UP000655443">
    <property type="component" value="Unassembled WGS sequence"/>
</dbReference>
<proteinExistence type="predicted"/>
<evidence type="ECO:0000313" key="1">
    <source>
        <dbReference type="EMBL" id="GHE16070.1"/>
    </source>
</evidence>
<organism evidence="1 2">
    <name type="scientific">Streptomyces alanosinicus</name>
    <dbReference type="NCBI Taxonomy" id="68171"/>
    <lineage>
        <taxon>Bacteria</taxon>
        <taxon>Bacillati</taxon>
        <taxon>Actinomycetota</taxon>
        <taxon>Actinomycetes</taxon>
        <taxon>Kitasatosporales</taxon>
        <taxon>Streptomycetaceae</taxon>
        <taxon>Streptomyces</taxon>
    </lineage>
</organism>
<keyword evidence="2" id="KW-1185">Reference proteome</keyword>
<dbReference type="EMBL" id="BMVG01000074">
    <property type="protein sequence ID" value="GHE16070.1"/>
    <property type="molecule type" value="Genomic_DNA"/>
</dbReference>
<dbReference type="RefSeq" id="WP_189959771.1">
    <property type="nucleotide sequence ID" value="NZ_BMVG01000074.1"/>
</dbReference>